<evidence type="ECO:0000256" key="3">
    <source>
        <dbReference type="ARBA" id="ARBA00022692"/>
    </source>
</evidence>
<dbReference type="Proteomes" id="UP001159364">
    <property type="component" value="Linkage Group LG06"/>
</dbReference>
<evidence type="ECO:0000256" key="1">
    <source>
        <dbReference type="ARBA" id="ARBA00004141"/>
    </source>
</evidence>
<keyword evidence="6 7" id="KW-0472">Membrane</keyword>
<reference evidence="9 10" key="1">
    <citation type="submission" date="2021-09" db="EMBL/GenBank/DDBJ databases">
        <title>Genomic insights and catalytic innovation underlie evolution of tropane alkaloids biosynthesis.</title>
        <authorList>
            <person name="Wang Y.-J."/>
            <person name="Tian T."/>
            <person name="Huang J.-P."/>
            <person name="Huang S.-X."/>
        </authorList>
    </citation>
    <scope>NUCLEOTIDE SEQUENCE [LARGE SCALE GENOMIC DNA]</scope>
    <source>
        <strain evidence="9">KIB-2018</strain>
        <tissue evidence="9">Leaf</tissue>
    </source>
</reference>
<feature type="transmembrane region" description="Helical" evidence="7">
    <location>
        <begin position="69"/>
        <end position="90"/>
    </location>
</feature>
<dbReference type="GO" id="GO:0031090">
    <property type="term" value="C:organelle membrane"/>
    <property type="evidence" value="ECO:0007669"/>
    <property type="project" value="UniProtKB-ARBA"/>
</dbReference>
<evidence type="ECO:0000256" key="7">
    <source>
        <dbReference type="SAM" id="Phobius"/>
    </source>
</evidence>
<proteinExistence type="predicted"/>
<dbReference type="Pfam" id="PF01490">
    <property type="entry name" value="Aa_trans"/>
    <property type="match status" value="1"/>
</dbReference>
<protein>
    <recommendedName>
        <fullName evidence="8">Amino acid transporter transmembrane domain-containing protein</fullName>
    </recommendedName>
</protein>
<gene>
    <name evidence="9" type="ORF">K2173_007992</name>
</gene>
<dbReference type="PANTHER" id="PTHR22950:SF686">
    <property type="entry name" value="AMINO ACID TRANSPORTER AVT6A-LIKE"/>
    <property type="match status" value="1"/>
</dbReference>
<keyword evidence="10" id="KW-1185">Reference proteome</keyword>
<feature type="transmembrane region" description="Helical" evidence="7">
    <location>
        <begin position="237"/>
        <end position="256"/>
    </location>
</feature>
<dbReference type="InterPro" id="IPR013057">
    <property type="entry name" value="AA_transpt_TM"/>
</dbReference>
<evidence type="ECO:0000313" key="9">
    <source>
        <dbReference type="EMBL" id="KAJ8762553.1"/>
    </source>
</evidence>
<organism evidence="9 10">
    <name type="scientific">Erythroxylum novogranatense</name>
    <dbReference type="NCBI Taxonomy" id="1862640"/>
    <lineage>
        <taxon>Eukaryota</taxon>
        <taxon>Viridiplantae</taxon>
        <taxon>Streptophyta</taxon>
        <taxon>Embryophyta</taxon>
        <taxon>Tracheophyta</taxon>
        <taxon>Spermatophyta</taxon>
        <taxon>Magnoliopsida</taxon>
        <taxon>eudicotyledons</taxon>
        <taxon>Gunneridae</taxon>
        <taxon>Pentapetalae</taxon>
        <taxon>rosids</taxon>
        <taxon>fabids</taxon>
        <taxon>Malpighiales</taxon>
        <taxon>Erythroxylaceae</taxon>
        <taxon>Erythroxylum</taxon>
    </lineage>
</organism>
<evidence type="ECO:0000259" key="8">
    <source>
        <dbReference type="Pfam" id="PF01490"/>
    </source>
</evidence>
<dbReference type="EMBL" id="JAIWQS010000006">
    <property type="protein sequence ID" value="KAJ8762553.1"/>
    <property type="molecule type" value="Genomic_DNA"/>
</dbReference>
<feature type="transmembrane region" description="Helical" evidence="7">
    <location>
        <begin position="277"/>
        <end position="296"/>
    </location>
</feature>
<keyword evidence="3 7" id="KW-0812">Transmembrane</keyword>
<feature type="transmembrane region" description="Helical" evidence="7">
    <location>
        <begin position="43"/>
        <end position="63"/>
    </location>
</feature>
<feature type="transmembrane region" description="Helical" evidence="7">
    <location>
        <begin position="388"/>
        <end position="411"/>
    </location>
</feature>
<feature type="transmembrane region" description="Helical" evidence="7">
    <location>
        <begin position="325"/>
        <end position="344"/>
    </location>
</feature>
<evidence type="ECO:0000256" key="4">
    <source>
        <dbReference type="ARBA" id="ARBA00022970"/>
    </source>
</evidence>
<comment type="subcellular location">
    <subcellularLocation>
        <location evidence="1">Membrane</location>
        <topology evidence="1">Multi-pass membrane protein</topology>
    </subcellularLocation>
</comment>
<evidence type="ECO:0000313" key="10">
    <source>
        <dbReference type="Proteomes" id="UP001159364"/>
    </source>
</evidence>
<feature type="domain" description="Amino acid transporter transmembrane" evidence="8">
    <location>
        <begin position="38"/>
        <end position="415"/>
    </location>
</feature>
<feature type="transmembrane region" description="Helical" evidence="7">
    <location>
        <begin position="423"/>
        <end position="448"/>
    </location>
</feature>
<dbReference type="PANTHER" id="PTHR22950">
    <property type="entry name" value="AMINO ACID TRANSPORTER"/>
    <property type="match status" value="1"/>
</dbReference>
<sequence>MKVFSSGDRKHRRSTTKNTLLPQKLNEYHFEEAGFDGASFSGAVFNLSTTIVGAGIMALPAAVSQLGLIPGLVMIIFGAILTESSIDLILRFGRASKSATYSGVVANAFGGPSRALLQVCIVINNLGMLVVYMIIIGDVLAGTWSDGIRHTGVINEWFGQSWLTTRFALLLLTTVLVFAPLISFKRLDSLRYTSALSVALAVVFVAITAGIAIVKVIEGSIGMPRLMPKITDQASFWKLFTTVPIIVTAYICHHNVHPIENELKDSSQMKSIVRTSLGLCSSVYAATSFFGVLLFGDQTLDDVLANFDGDLGIPYSAVLSDLVRVSYGVHLMLVFPIVFFSLRLNLDDLLFPHALPIANDCSRFSLVTAALMGFIFAGAIFVPNIWDAFQFTGATAAVSVGFIFPAAIALRDTHGIARKNDRLSSWTMILLAVSSSTVAICSDIYGIFREVRS</sequence>
<keyword evidence="5 7" id="KW-1133">Transmembrane helix</keyword>
<accession>A0AAV8T7H7</accession>
<keyword evidence="2" id="KW-0813">Transport</keyword>
<evidence type="ECO:0000256" key="5">
    <source>
        <dbReference type="ARBA" id="ARBA00022989"/>
    </source>
</evidence>
<feature type="transmembrane region" description="Helical" evidence="7">
    <location>
        <begin position="115"/>
        <end position="135"/>
    </location>
</feature>
<feature type="transmembrane region" description="Helical" evidence="7">
    <location>
        <begin position="167"/>
        <end position="184"/>
    </location>
</feature>
<dbReference type="GO" id="GO:0015179">
    <property type="term" value="F:L-amino acid transmembrane transporter activity"/>
    <property type="evidence" value="ECO:0007669"/>
    <property type="project" value="TreeGrafter"/>
</dbReference>
<keyword evidence="4" id="KW-0029">Amino-acid transport</keyword>
<comment type="caution">
    <text evidence="9">The sequence shown here is derived from an EMBL/GenBank/DDBJ whole genome shotgun (WGS) entry which is preliminary data.</text>
</comment>
<feature type="transmembrane region" description="Helical" evidence="7">
    <location>
        <begin position="196"/>
        <end position="217"/>
    </location>
</feature>
<feature type="transmembrane region" description="Helical" evidence="7">
    <location>
        <begin position="364"/>
        <end position="382"/>
    </location>
</feature>
<evidence type="ECO:0000256" key="6">
    <source>
        <dbReference type="ARBA" id="ARBA00023136"/>
    </source>
</evidence>
<name>A0AAV8T7H7_9ROSI</name>
<dbReference type="AlphaFoldDB" id="A0AAV8T7H7"/>
<evidence type="ECO:0000256" key="2">
    <source>
        <dbReference type="ARBA" id="ARBA00022448"/>
    </source>
</evidence>